<evidence type="ECO:0000313" key="9">
    <source>
        <dbReference type="Proteomes" id="UP000004263"/>
    </source>
</evidence>
<organism evidence="8 9">
    <name type="scientific">Bermanella marisrubri</name>
    <dbReference type="NCBI Taxonomy" id="207949"/>
    <lineage>
        <taxon>Bacteria</taxon>
        <taxon>Pseudomonadati</taxon>
        <taxon>Pseudomonadota</taxon>
        <taxon>Gammaproteobacteria</taxon>
        <taxon>Oceanospirillales</taxon>
        <taxon>Oceanospirillaceae</taxon>
        <taxon>Bermanella</taxon>
    </lineage>
</organism>
<reference evidence="8 9" key="1">
    <citation type="submission" date="2006-03" db="EMBL/GenBank/DDBJ databases">
        <authorList>
            <person name="Pinhassi J."/>
            <person name="Pedros-Alio C."/>
            <person name="Ferriera S."/>
            <person name="Johnson J."/>
            <person name="Kravitz S."/>
            <person name="Halpern A."/>
            <person name="Remington K."/>
            <person name="Beeson K."/>
            <person name="Tran B."/>
            <person name="Rogers Y.-H."/>
            <person name="Friedman R."/>
            <person name="Venter J.C."/>
        </authorList>
    </citation>
    <scope>NUCLEOTIDE SEQUENCE [LARGE SCALE GENOMIC DNA]</scope>
    <source>
        <strain evidence="8 9">RED65</strain>
    </source>
</reference>
<protein>
    <recommendedName>
        <fullName evidence="7">Flagellar protein</fullName>
    </recommendedName>
</protein>
<comment type="subcellular location">
    <subcellularLocation>
        <location evidence="7">Cell membrane</location>
    </subcellularLocation>
    <subcellularLocation>
        <location evidence="7">Bacterial flagellum basal body</location>
    </subcellularLocation>
</comment>
<keyword evidence="4 7" id="KW-0472">Membrane</keyword>
<keyword evidence="8" id="KW-0966">Cell projection</keyword>
<dbReference type="GO" id="GO:0009425">
    <property type="term" value="C:bacterial-type flagellum basal body"/>
    <property type="evidence" value="ECO:0007669"/>
    <property type="project" value="UniProtKB-SubCell"/>
</dbReference>
<keyword evidence="2 7" id="KW-0812">Transmembrane</keyword>
<feature type="transmembrane region" description="Helical" evidence="7">
    <location>
        <begin position="49"/>
        <end position="70"/>
    </location>
</feature>
<comment type="similarity">
    <text evidence="6 7">Belongs to the FliO/MopB family.</text>
</comment>
<dbReference type="InterPro" id="IPR052205">
    <property type="entry name" value="FliO/MopB"/>
</dbReference>
<evidence type="ECO:0000313" key="8">
    <source>
        <dbReference type="EMBL" id="EAT12565.1"/>
    </source>
</evidence>
<evidence type="ECO:0000256" key="2">
    <source>
        <dbReference type="ARBA" id="ARBA00022692"/>
    </source>
</evidence>
<dbReference type="RefSeq" id="WP_007016166.1">
    <property type="nucleotide sequence ID" value="NZ_AAQH01000006.1"/>
</dbReference>
<keyword evidence="9" id="KW-1185">Reference proteome</keyword>
<dbReference type="OrthoDB" id="5741235at2"/>
<name>Q1N2V4_9GAMM</name>
<comment type="caution">
    <text evidence="8">The sequence shown here is derived from an EMBL/GenBank/DDBJ whole genome shotgun (WGS) entry which is preliminary data.</text>
</comment>
<evidence type="ECO:0000256" key="5">
    <source>
        <dbReference type="ARBA" id="ARBA00023143"/>
    </source>
</evidence>
<proteinExistence type="inferred from homology"/>
<dbReference type="AlphaFoldDB" id="Q1N2V4"/>
<dbReference type="STRING" id="207949.RED65_06708"/>
<evidence type="ECO:0000256" key="7">
    <source>
        <dbReference type="RuleBase" id="RU362064"/>
    </source>
</evidence>
<dbReference type="Pfam" id="PF04347">
    <property type="entry name" value="FliO"/>
    <property type="match status" value="1"/>
</dbReference>
<dbReference type="EMBL" id="AAQH01000006">
    <property type="protein sequence ID" value="EAT12565.1"/>
    <property type="molecule type" value="Genomic_DNA"/>
</dbReference>
<gene>
    <name evidence="8" type="ORF">RED65_06708</name>
</gene>
<evidence type="ECO:0000256" key="1">
    <source>
        <dbReference type="ARBA" id="ARBA00022475"/>
    </source>
</evidence>
<dbReference type="PANTHER" id="PTHR38766:SF1">
    <property type="entry name" value="FLAGELLAR PROTEIN FLIO"/>
    <property type="match status" value="1"/>
</dbReference>
<sequence length="168" mass="18143">MFAVMALSMASSGDVATDVTDNTVASVAQNAAEKSAQVLPHMPNTSDQIITILFALIAVIAMIYGIAWLAKRKQMVTGTGRLPMKTLAIMPMGVKEKIVLVQVGEQQLLLGLTAHSINTLATFDEPIMQEGDANIPEFAQRLKQVFSNKGLNLNGFNQPKKRGDNDDD</sequence>
<dbReference type="Proteomes" id="UP000004263">
    <property type="component" value="Unassembled WGS sequence"/>
</dbReference>
<dbReference type="HOGENOM" id="CLU_113213_2_0_6"/>
<keyword evidence="8" id="KW-0282">Flagellum</keyword>
<dbReference type="GO" id="GO:0044781">
    <property type="term" value="P:bacterial-type flagellum organization"/>
    <property type="evidence" value="ECO:0007669"/>
    <property type="project" value="UniProtKB-UniRule"/>
</dbReference>
<dbReference type="PANTHER" id="PTHR38766">
    <property type="entry name" value="FLAGELLAR PROTEIN FLIO"/>
    <property type="match status" value="1"/>
</dbReference>
<evidence type="ECO:0000256" key="4">
    <source>
        <dbReference type="ARBA" id="ARBA00023136"/>
    </source>
</evidence>
<dbReference type="GO" id="GO:0005886">
    <property type="term" value="C:plasma membrane"/>
    <property type="evidence" value="ECO:0007669"/>
    <property type="project" value="UniProtKB-SubCell"/>
</dbReference>
<keyword evidence="1 7" id="KW-1003">Cell membrane</keyword>
<evidence type="ECO:0000256" key="3">
    <source>
        <dbReference type="ARBA" id="ARBA00022989"/>
    </source>
</evidence>
<evidence type="ECO:0000256" key="6">
    <source>
        <dbReference type="ARBA" id="ARBA00037937"/>
    </source>
</evidence>
<keyword evidence="3 7" id="KW-1133">Transmembrane helix</keyword>
<dbReference type="InterPro" id="IPR022781">
    <property type="entry name" value="Flagellar_biosynth_FliO"/>
</dbReference>
<keyword evidence="5 7" id="KW-0975">Bacterial flagellum</keyword>
<dbReference type="NCBIfam" id="TIGR03500">
    <property type="entry name" value="FliO_TIGR"/>
    <property type="match status" value="1"/>
</dbReference>
<accession>Q1N2V4</accession>
<keyword evidence="8" id="KW-0969">Cilium</keyword>